<evidence type="ECO:0000256" key="7">
    <source>
        <dbReference type="PROSITE-ProRule" id="PRU00221"/>
    </source>
</evidence>
<dbReference type="GO" id="GO:0005680">
    <property type="term" value="C:anaphase-promoting complex"/>
    <property type="evidence" value="ECO:0007669"/>
    <property type="project" value="TreeGrafter"/>
</dbReference>
<dbReference type="GO" id="GO:0010997">
    <property type="term" value="F:anaphase-promoting complex binding"/>
    <property type="evidence" value="ECO:0007669"/>
    <property type="project" value="InterPro"/>
</dbReference>
<feature type="domain" description="CDC20/Fizzy WD40" evidence="9">
    <location>
        <begin position="196"/>
        <end position="494"/>
    </location>
</feature>
<comment type="similarity">
    <text evidence="1">Belongs to the WD repeat CDC20/Fizzy family.</text>
</comment>
<evidence type="ECO:0000313" key="11">
    <source>
        <dbReference type="Proteomes" id="UP000594262"/>
    </source>
</evidence>
<dbReference type="InterPro" id="IPR056150">
    <property type="entry name" value="WD40_CDC20-Fz"/>
</dbReference>
<dbReference type="PANTHER" id="PTHR19918">
    <property type="entry name" value="CELL DIVISION CYCLE 20 CDC20 FIZZY -RELATED"/>
    <property type="match status" value="1"/>
</dbReference>
<keyword evidence="6" id="KW-0131">Cell cycle</keyword>
<feature type="compositionally biased region" description="Polar residues" evidence="8">
    <location>
        <begin position="76"/>
        <end position="86"/>
    </location>
</feature>
<sequence length="524" mass="58722">MSSLDQEVEKYMNTASNGTQIIMKPEKSFCGSRKRPASTLGSSNTATNEPRTPPKHHYCPKTPKSISKSNRKKTPSSKYRTPTKTPTESDRFIPPRGSMNFSSSHYKIMQGWSCNSETTDNTTSNGCIDISRTFENVMNENINRVVGDINTSRILQFQSKVMTPKKSNTPASLRQILPSPSKPISRKIQTTAEKVLDAPSYIDDYYLNLLHWSPSVDLLAVALDDSAYVWVPSTGDISCLCNTDDPSNYISSLRWIEQGAHLAIGTASGQIQLWDVEHKKKLRTMGGHASRVSSLSWNSYICSSGSRGGFVMHSDVRAPEHCINRIVYHTQEVCGLQWSPTGRYLATGANDNKVGLWDWNNLQNTDQHASPVHVFTQHKAAVKALAWCPWQHHVLASGGGAQDKTIRFWNVNSGACLNTVDTESQVSSLLWNENYQELLSSHGYPKNQITLWSYPSMTKKAELVGHTGRVLQTTLSFDKTRVMSSAGDETIRLWNCFELSQEKRKEKRKKRKACLNILNTPTIR</sequence>
<dbReference type="InterPro" id="IPR001680">
    <property type="entry name" value="WD40_rpt"/>
</dbReference>
<evidence type="ECO:0000259" key="9">
    <source>
        <dbReference type="Pfam" id="PF24807"/>
    </source>
</evidence>
<dbReference type="AlphaFoldDB" id="A0A7M5WQN0"/>
<evidence type="ECO:0000256" key="4">
    <source>
        <dbReference type="ARBA" id="ARBA00022737"/>
    </source>
</evidence>
<dbReference type="PROSITE" id="PS50082">
    <property type="entry name" value="WD_REPEATS_2"/>
    <property type="match status" value="3"/>
</dbReference>
<evidence type="ECO:0000256" key="3">
    <source>
        <dbReference type="ARBA" id="ARBA00022618"/>
    </source>
</evidence>
<evidence type="ECO:0000256" key="8">
    <source>
        <dbReference type="SAM" id="MobiDB-lite"/>
    </source>
</evidence>
<feature type="repeat" description="WD" evidence="7">
    <location>
        <begin position="463"/>
        <end position="495"/>
    </location>
</feature>
<evidence type="ECO:0000256" key="6">
    <source>
        <dbReference type="ARBA" id="ARBA00023306"/>
    </source>
</evidence>
<accession>A0A7M5WQN0</accession>
<dbReference type="InterPro" id="IPR036322">
    <property type="entry name" value="WD40_repeat_dom_sf"/>
</dbReference>
<dbReference type="GeneID" id="136817319"/>
<dbReference type="InterPro" id="IPR015943">
    <property type="entry name" value="WD40/YVTN_repeat-like_dom_sf"/>
</dbReference>
<dbReference type="SMART" id="SM00320">
    <property type="entry name" value="WD40"/>
    <property type="match status" value="7"/>
</dbReference>
<organism evidence="10 11">
    <name type="scientific">Clytia hemisphaerica</name>
    <dbReference type="NCBI Taxonomy" id="252671"/>
    <lineage>
        <taxon>Eukaryota</taxon>
        <taxon>Metazoa</taxon>
        <taxon>Cnidaria</taxon>
        <taxon>Hydrozoa</taxon>
        <taxon>Hydroidolina</taxon>
        <taxon>Leptothecata</taxon>
        <taxon>Obeliida</taxon>
        <taxon>Clytiidae</taxon>
        <taxon>Clytia</taxon>
    </lineage>
</organism>
<evidence type="ECO:0000256" key="1">
    <source>
        <dbReference type="ARBA" id="ARBA00006445"/>
    </source>
</evidence>
<protein>
    <recommendedName>
        <fullName evidence="9">CDC20/Fizzy WD40 domain-containing protein</fullName>
    </recommendedName>
</protein>
<dbReference type="RefSeq" id="XP_066929764.1">
    <property type="nucleotide sequence ID" value="XM_067073663.1"/>
</dbReference>
<dbReference type="EnsemblMetazoa" id="CLYHEMT002589.1">
    <property type="protein sequence ID" value="CLYHEMP002589.1"/>
    <property type="gene ID" value="CLYHEMG002589"/>
</dbReference>
<evidence type="ECO:0000256" key="2">
    <source>
        <dbReference type="ARBA" id="ARBA00022574"/>
    </source>
</evidence>
<dbReference type="GO" id="GO:0051301">
    <property type="term" value="P:cell division"/>
    <property type="evidence" value="ECO:0007669"/>
    <property type="project" value="UniProtKB-KW"/>
</dbReference>
<feature type="region of interest" description="Disordered" evidence="8">
    <location>
        <begin position="13"/>
        <end position="98"/>
    </location>
</feature>
<reference evidence="10" key="1">
    <citation type="submission" date="2021-01" db="UniProtKB">
        <authorList>
            <consortium name="EnsemblMetazoa"/>
        </authorList>
    </citation>
    <scope>IDENTIFICATION</scope>
</reference>
<evidence type="ECO:0000256" key="5">
    <source>
        <dbReference type="ARBA" id="ARBA00022776"/>
    </source>
</evidence>
<keyword evidence="11" id="KW-1185">Reference proteome</keyword>
<dbReference type="GO" id="GO:1905786">
    <property type="term" value="P:positive regulation of anaphase-promoting complex-dependent catabolic process"/>
    <property type="evidence" value="ECO:0007669"/>
    <property type="project" value="TreeGrafter"/>
</dbReference>
<dbReference type="CDD" id="cd00200">
    <property type="entry name" value="WD40"/>
    <property type="match status" value="1"/>
</dbReference>
<evidence type="ECO:0000313" key="10">
    <source>
        <dbReference type="EnsemblMetazoa" id="CLYHEMP002589.1"/>
    </source>
</evidence>
<feature type="compositionally biased region" description="Polar residues" evidence="8">
    <location>
        <begin position="39"/>
        <end position="50"/>
    </location>
</feature>
<dbReference type="Pfam" id="PF24807">
    <property type="entry name" value="WD40_CDC20-Fz"/>
    <property type="match status" value="1"/>
</dbReference>
<dbReference type="Proteomes" id="UP000594262">
    <property type="component" value="Unplaced"/>
</dbReference>
<keyword evidence="5" id="KW-0498">Mitosis</keyword>
<dbReference type="PANTHER" id="PTHR19918:SF8">
    <property type="entry name" value="FI02843P"/>
    <property type="match status" value="1"/>
</dbReference>
<dbReference type="GO" id="GO:0031145">
    <property type="term" value="P:anaphase-promoting complex-dependent catabolic process"/>
    <property type="evidence" value="ECO:0007669"/>
    <property type="project" value="TreeGrafter"/>
</dbReference>
<name>A0A7M5WQN0_9CNID</name>
<dbReference type="OrthoDB" id="10263272at2759"/>
<feature type="repeat" description="WD" evidence="7">
    <location>
        <begin position="243"/>
        <end position="284"/>
    </location>
</feature>
<dbReference type="Gene3D" id="2.130.10.10">
    <property type="entry name" value="YVTN repeat-like/Quinoprotein amine dehydrogenase"/>
    <property type="match status" value="1"/>
</dbReference>
<feature type="repeat" description="WD" evidence="7">
    <location>
        <begin position="326"/>
        <end position="367"/>
    </location>
</feature>
<keyword evidence="3" id="KW-0132">Cell division</keyword>
<dbReference type="SUPFAM" id="SSF50978">
    <property type="entry name" value="WD40 repeat-like"/>
    <property type="match status" value="1"/>
</dbReference>
<keyword evidence="2 7" id="KW-0853">WD repeat</keyword>
<proteinExistence type="inferred from homology"/>
<dbReference type="GO" id="GO:1990757">
    <property type="term" value="F:ubiquitin ligase activator activity"/>
    <property type="evidence" value="ECO:0007669"/>
    <property type="project" value="TreeGrafter"/>
</dbReference>
<keyword evidence="4" id="KW-0677">Repeat</keyword>
<dbReference type="InterPro" id="IPR033010">
    <property type="entry name" value="Cdc20/Fizzy"/>
</dbReference>
<dbReference type="PROSITE" id="PS50294">
    <property type="entry name" value="WD_REPEATS_REGION"/>
    <property type="match status" value="2"/>
</dbReference>